<keyword evidence="3" id="KW-1185">Reference proteome</keyword>
<feature type="region of interest" description="Disordered" evidence="1">
    <location>
        <begin position="1"/>
        <end position="21"/>
    </location>
</feature>
<dbReference type="EMBL" id="CYRY02010652">
    <property type="protein sequence ID" value="VCW78756.1"/>
    <property type="molecule type" value="Genomic_DNA"/>
</dbReference>
<evidence type="ECO:0000313" key="3">
    <source>
        <dbReference type="Proteomes" id="UP000269945"/>
    </source>
</evidence>
<name>A0A9X9LPT3_GULGU</name>
<comment type="caution">
    <text evidence="2">The sequence shown here is derived from an EMBL/GenBank/DDBJ whole genome shotgun (WGS) entry which is preliminary data.</text>
</comment>
<organism evidence="2 3">
    <name type="scientific">Gulo gulo</name>
    <name type="common">Wolverine</name>
    <name type="synonym">Gluton</name>
    <dbReference type="NCBI Taxonomy" id="48420"/>
    <lineage>
        <taxon>Eukaryota</taxon>
        <taxon>Metazoa</taxon>
        <taxon>Chordata</taxon>
        <taxon>Craniata</taxon>
        <taxon>Vertebrata</taxon>
        <taxon>Euteleostomi</taxon>
        <taxon>Mammalia</taxon>
        <taxon>Eutheria</taxon>
        <taxon>Laurasiatheria</taxon>
        <taxon>Carnivora</taxon>
        <taxon>Caniformia</taxon>
        <taxon>Musteloidea</taxon>
        <taxon>Mustelidae</taxon>
        <taxon>Guloninae</taxon>
        <taxon>Gulo</taxon>
    </lineage>
</organism>
<evidence type="ECO:0000313" key="2">
    <source>
        <dbReference type="EMBL" id="VCW78756.1"/>
    </source>
</evidence>
<proteinExistence type="predicted"/>
<sequence length="67" mass="7919">MTAWMSGSSREKGGLPSGCPEGVRSIMWFLPFWNILSSCKGKNTERWREKEEEEERQERKGKEKRKK</sequence>
<accession>A0A9X9LPT3</accession>
<evidence type="ECO:0000256" key="1">
    <source>
        <dbReference type="SAM" id="MobiDB-lite"/>
    </source>
</evidence>
<dbReference type="AlphaFoldDB" id="A0A9X9LPT3"/>
<feature type="compositionally biased region" description="Basic and acidic residues" evidence="1">
    <location>
        <begin position="42"/>
        <end position="61"/>
    </location>
</feature>
<feature type="region of interest" description="Disordered" evidence="1">
    <location>
        <begin position="41"/>
        <end position="67"/>
    </location>
</feature>
<dbReference type="Proteomes" id="UP000269945">
    <property type="component" value="Unassembled WGS sequence"/>
</dbReference>
<protein>
    <submittedName>
        <fullName evidence="2">Uncharacterized protein</fullName>
    </submittedName>
</protein>
<reference evidence="2 3" key="1">
    <citation type="submission" date="2018-10" db="EMBL/GenBank/DDBJ databases">
        <authorList>
            <person name="Ekblom R."/>
            <person name="Jareborg N."/>
        </authorList>
    </citation>
    <scope>NUCLEOTIDE SEQUENCE [LARGE SCALE GENOMIC DNA]</scope>
    <source>
        <tissue evidence="2">Muscle</tissue>
    </source>
</reference>
<gene>
    <name evidence="2" type="ORF">BN2614_LOCUS1</name>
</gene>
<feature type="non-terminal residue" evidence="2">
    <location>
        <position position="67"/>
    </location>
</feature>